<sequence length="415" mass="43296">MDRSAAWGGRSGGGSGLIPLAGRQPARPTTASLPGALLSSALSSVLLLAGTAAAEPGSSFALSVPEPPTAVRVEDRTVLGYELHLANHAPHALDPVRVEVLAGDEVLATYEGEALEARIDRSGLQQDSVAGAPIASGRWGIVFIDIALDGTALPSTLVHRIAFDRADASGALQEQRVEGGPAEVRPGIGTPLSPPLHGGPWAAISDTGWTRGHRRVGYALGGRLRTPGRYAIDWVKLDADGRRHPDGSGLASDAYSHGEDVLAVADGRVVKLQDGIAERRRLDERLDRDRARREGSGNTVVLDLGDGRFAHYAHLRPGSIVVAEGQRVARGEKIAEVGFSGGASAPQLHFAITDGADEPASEGLPFHFGAFDLSGTYADPARAGQEAWGAARVAPGPRTNEMPGRGAVVRFFPAP</sequence>
<proteinExistence type="predicted"/>
<feature type="domain" description="M23ase beta-sheet core" evidence="1">
    <location>
        <begin position="255"/>
        <end position="354"/>
    </location>
</feature>
<evidence type="ECO:0000313" key="3">
    <source>
        <dbReference type="Proteomes" id="UP000317199"/>
    </source>
</evidence>
<dbReference type="InterPro" id="IPR050570">
    <property type="entry name" value="Cell_wall_metabolism_enzyme"/>
</dbReference>
<protein>
    <submittedName>
        <fullName evidence="2">M23 family metallopeptidase</fullName>
    </submittedName>
</protein>
<gene>
    <name evidence="2" type="ORF">FKV23_00395</name>
</gene>
<accession>A0A514BMY1</accession>
<dbReference type="EMBL" id="CP041242">
    <property type="protein sequence ID" value="QDH68743.1"/>
    <property type="molecule type" value="Genomic_DNA"/>
</dbReference>
<keyword evidence="3" id="KW-1185">Reference proteome</keyword>
<dbReference type="Proteomes" id="UP000317199">
    <property type="component" value="Chromosome"/>
</dbReference>
<dbReference type="CDD" id="cd12797">
    <property type="entry name" value="M23_peptidase"/>
    <property type="match status" value="1"/>
</dbReference>
<dbReference type="SUPFAM" id="SSF51261">
    <property type="entry name" value="Duplicated hybrid motif"/>
    <property type="match status" value="1"/>
</dbReference>
<dbReference type="KEGG" id="lyj:FKV23_00395"/>
<evidence type="ECO:0000313" key="2">
    <source>
        <dbReference type="EMBL" id="QDH68743.1"/>
    </source>
</evidence>
<evidence type="ECO:0000259" key="1">
    <source>
        <dbReference type="Pfam" id="PF01551"/>
    </source>
</evidence>
<dbReference type="AlphaFoldDB" id="A0A514BMY1"/>
<dbReference type="InterPro" id="IPR016047">
    <property type="entry name" value="M23ase_b-sheet_dom"/>
</dbReference>
<dbReference type="PANTHER" id="PTHR21666:SF270">
    <property type="entry name" value="MUREIN HYDROLASE ACTIVATOR ENVC"/>
    <property type="match status" value="1"/>
</dbReference>
<dbReference type="GO" id="GO:0004222">
    <property type="term" value="F:metalloendopeptidase activity"/>
    <property type="evidence" value="ECO:0007669"/>
    <property type="project" value="TreeGrafter"/>
</dbReference>
<dbReference type="Pfam" id="PF01551">
    <property type="entry name" value="Peptidase_M23"/>
    <property type="match status" value="1"/>
</dbReference>
<organism evidence="2 3">
    <name type="scientific">Marilutibacter alkalisoli</name>
    <dbReference type="NCBI Taxonomy" id="2591633"/>
    <lineage>
        <taxon>Bacteria</taxon>
        <taxon>Pseudomonadati</taxon>
        <taxon>Pseudomonadota</taxon>
        <taxon>Gammaproteobacteria</taxon>
        <taxon>Lysobacterales</taxon>
        <taxon>Lysobacteraceae</taxon>
        <taxon>Marilutibacter</taxon>
    </lineage>
</organism>
<dbReference type="OrthoDB" id="5489603at2"/>
<dbReference type="InterPro" id="IPR011055">
    <property type="entry name" value="Dup_hybrid_motif"/>
</dbReference>
<dbReference type="PANTHER" id="PTHR21666">
    <property type="entry name" value="PEPTIDASE-RELATED"/>
    <property type="match status" value="1"/>
</dbReference>
<name>A0A514BMY1_9GAMM</name>
<reference evidence="2 3" key="1">
    <citation type="submission" date="2019-06" db="EMBL/GenBank/DDBJ databases">
        <title>Lysobacter alkalisoli sp. nov. isolated from saline-alkali soil.</title>
        <authorList>
            <person name="Sun J.-Q."/>
            <person name="Xu L."/>
        </authorList>
    </citation>
    <scope>NUCLEOTIDE SEQUENCE [LARGE SCALE GENOMIC DNA]</scope>
    <source>
        <strain evidence="2 3">SJ-36</strain>
    </source>
</reference>
<dbReference type="Gene3D" id="2.70.70.10">
    <property type="entry name" value="Glucose Permease (Domain IIA)"/>
    <property type="match status" value="1"/>
</dbReference>